<keyword evidence="2" id="KW-1185">Reference proteome</keyword>
<evidence type="ECO:0000313" key="1">
    <source>
        <dbReference type="EMBL" id="NKX52837.1"/>
    </source>
</evidence>
<accession>A0ABX1JU46</accession>
<sequence>YANEHRDEAIKAGLKMAGFEVDPAEVTPVYWSTRLKQEKLDEVAGTMAELGFLKEKPDFSKAIMQ</sequence>
<name>A0ABX1JU46_9MICC</name>
<comment type="caution">
    <text evidence="1">The sequence shown here is derived from an EMBL/GenBank/DDBJ whole genome shotgun (WGS) entry which is preliminary data.</text>
</comment>
<feature type="non-terminal residue" evidence="1">
    <location>
        <position position="1"/>
    </location>
</feature>
<proteinExistence type="predicted"/>
<evidence type="ECO:0000313" key="2">
    <source>
        <dbReference type="Proteomes" id="UP000523795"/>
    </source>
</evidence>
<gene>
    <name evidence="1" type="ORF">HER39_20120</name>
</gene>
<dbReference type="Proteomes" id="UP000523795">
    <property type="component" value="Unassembled WGS sequence"/>
</dbReference>
<dbReference type="EMBL" id="JAAZSR010000782">
    <property type="protein sequence ID" value="NKX52837.1"/>
    <property type="molecule type" value="Genomic_DNA"/>
</dbReference>
<reference evidence="1 2" key="1">
    <citation type="submission" date="2020-04" db="EMBL/GenBank/DDBJ databases">
        <authorList>
            <person name="Liu S."/>
        </authorList>
    </citation>
    <scope>NUCLEOTIDE SEQUENCE [LARGE SCALE GENOMIC DNA]</scope>
    <source>
        <strain evidence="1 2">CGMCC 1.15091</strain>
    </source>
</reference>
<organism evidence="1 2">
    <name type="scientific">Arthrobacter deserti</name>
    <dbReference type="NCBI Taxonomy" id="1742687"/>
    <lineage>
        <taxon>Bacteria</taxon>
        <taxon>Bacillati</taxon>
        <taxon>Actinomycetota</taxon>
        <taxon>Actinomycetes</taxon>
        <taxon>Micrococcales</taxon>
        <taxon>Micrococcaceae</taxon>
        <taxon>Arthrobacter</taxon>
    </lineage>
</organism>
<protein>
    <submittedName>
        <fullName evidence="1">Uncharacterized protein</fullName>
    </submittedName>
</protein>